<keyword evidence="3" id="KW-1185">Reference proteome</keyword>
<accession>A0AAD5NX67</accession>
<evidence type="ECO:0000313" key="3">
    <source>
        <dbReference type="Proteomes" id="UP001064489"/>
    </source>
</evidence>
<gene>
    <name evidence="2" type="ORF">LWI28_005957</name>
</gene>
<dbReference type="InterPro" id="IPR024593">
    <property type="entry name" value="DUF3444"/>
</dbReference>
<reference evidence="2" key="2">
    <citation type="submission" date="2023-02" db="EMBL/GenBank/DDBJ databases">
        <authorList>
            <person name="Swenson N.G."/>
            <person name="Wegrzyn J.L."/>
            <person name="Mcevoy S.L."/>
        </authorList>
    </citation>
    <scope>NUCLEOTIDE SEQUENCE</scope>
    <source>
        <strain evidence="2">91603</strain>
        <tissue evidence="2">Leaf</tissue>
    </source>
</reference>
<dbReference type="AlphaFoldDB" id="A0AAD5NX67"/>
<protein>
    <recommendedName>
        <fullName evidence="1">DUF3444 domain-containing protein</fullName>
    </recommendedName>
</protein>
<reference evidence="2" key="1">
    <citation type="journal article" date="2022" name="Plant J.">
        <title>Strategies of tolerance reflected in two North American maple genomes.</title>
        <authorList>
            <person name="McEvoy S.L."/>
            <person name="Sezen U.U."/>
            <person name="Trouern-Trend A."/>
            <person name="McMahon S.M."/>
            <person name="Schaberg P.G."/>
            <person name="Yang J."/>
            <person name="Wegrzyn J.L."/>
            <person name="Swenson N.G."/>
        </authorList>
    </citation>
    <scope>NUCLEOTIDE SEQUENCE</scope>
    <source>
        <strain evidence="2">91603</strain>
    </source>
</reference>
<dbReference type="Proteomes" id="UP001064489">
    <property type="component" value="Chromosome 3"/>
</dbReference>
<organism evidence="2 3">
    <name type="scientific">Acer negundo</name>
    <name type="common">Box elder</name>
    <dbReference type="NCBI Taxonomy" id="4023"/>
    <lineage>
        <taxon>Eukaryota</taxon>
        <taxon>Viridiplantae</taxon>
        <taxon>Streptophyta</taxon>
        <taxon>Embryophyta</taxon>
        <taxon>Tracheophyta</taxon>
        <taxon>Spermatophyta</taxon>
        <taxon>Magnoliopsida</taxon>
        <taxon>eudicotyledons</taxon>
        <taxon>Gunneridae</taxon>
        <taxon>Pentapetalae</taxon>
        <taxon>rosids</taxon>
        <taxon>malvids</taxon>
        <taxon>Sapindales</taxon>
        <taxon>Sapindaceae</taxon>
        <taxon>Hippocastanoideae</taxon>
        <taxon>Acereae</taxon>
        <taxon>Acer</taxon>
    </lineage>
</organism>
<comment type="caution">
    <text evidence="2">The sequence shown here is derived from an EMBL/GenBank/DDBJ whole genome shotgun (WGS) entry which is preliminary data.</text>
</comment>
<name>A0AAD5NX67_ACENE</name>
<evidence type="ECO:0000259" key="1">
    <source>
        <dbReference type="Pfam" id="PF11926"/>
    </source>
</evidence>
<dbReference type="Pfam" id="PF11926">
    <property type="entry name" value="DUF3444"/>
    <property type="match status" value="1"/>
</dbReference>
<proteinExistence type="predicted"/>
<evidence type="ECO:0000313" key="2">
    <source>
        <dbReference type="EMBL" id="KAI9185297.1"/>
    </source>
</evidence>
<sequence>MPRKYVRIKKVYSHRSKIQFTWLLPDPDEESEKNWFGVDLPVACGKFMKGLSEQTKDLLLFSHQVRWAPRSFFGVEDFLDDGNRRPYTYQKGKKSKNLTKHVSFKNRTGVYTVYGAIYTRRVHLKALCFRLTHPQGDD</sequence>
<feature type="domain" description="DUF3444" evidence="1">
    <location>
        <begin position="1"/>
        <end position="68"/>
    </location>
</feature>
<dbReference type="PANTHER" id="PTHR45089:SF42">
    <property type="entry name" value="J DOMAIN-CONTAINING PROTEIN"/>
    <property type="match status" value="1"/>
</dbReference>
<dbReference type="EMBL" id="JAJSOW010000100">
    <property type="protein sequence ID" value="KAI9185297.1"/>
    <property type="molecule type" value="Genomic_DNA"/>
</dbReference>
<dbReference type="PANTHER" id="PTHR45089">
    <property type="entry name" value="DNAJ HEAT SHOCK AMINO-TERMINAL DOMAIN PROTEIN-RELATED"/>
    <property type="match status" value="1"/>
</dbReference>